<evidence type="ECO:0000256" key="2">
    <source>
        <dbReference type="ARBA" id="ARBA00022840"/>
    </source>
</evidence>
<feature type="binding site" evidence="4">
    <location>
        <position position="438"/>
    </location>
    <ligand>
        <name>(6S)-NADPHX</name>
        <dbReference type="ChEBI" id="CHEBI:64076"/>
    </ligand>
</feature>
<comment type="caution">
    <text evidence="9">The sequence shown here is derived from an EMBL/GenBank/DDBJ whole genome shotgun (WGS) entry which is preliminary data.</text>
</comment>
<keyword evidence="4 6" id="KW-0520">NAD</keyword>
<protein>
    <recommendedName>
        <fullName evidence="6">Bifunctional NAD(P)H-hydrate repair enzyme</fullName>
    </recommendedName>
    <alternativeName>
        <fullName evidence="6">Nicotinamide nucleotide repair protein</fullName>
    </alternativeName>
    <domain>
        <recommendedName>
            <fullName evidence="6">ADP-dependent (S)-NAD(P)H-hydrate dehydratase</fullName>
            <ecNumber evidence="6">4.2.1.136</ecNumber>
        </recommendedName>
        <alternativeName>
            <fullName evidence="6">ADP-dependent NAD(P)HX dehydratase</fullName>
        </alternativeName>
    </domain>
    <domain>
        <recommendedName>
            <fullName evidence="6">NAD(P)H-hydrate epimerase</fullName>
            <ecNumber evidence="6">5.1.99.6</ecNumber>
        </recommendedName>
    </domain>
</protein>
<evidence type="ECO:0000259" key="7">
    <source>
        <dbReference type="PROSITE" id="PS51383"/>
    </source>
</evidence>
<dbReference type="PROSITE" id="PS51385">
    <property type="entry name" value="YJEF_N"/>
    <property type="match status" value="1"/>
</dbReference>
<keyword evidence="5 6" id="KW-0630">Potassium</keyword>
<keyword evidence="3" id="KW-0511">Multifunctional enzyme</keyword>
<sequence>MPDVQDCLPTALYRAAQVRELDARLIAAGTPGFELMQRAARAAWRALRRHWPQADEVTVLAGRGNNAGDGYLLAALAQRAGWRVRVLAVGDPAQLGGDAALACAEARAAGVAILPWSECAPLTGVLVDALLGTGLSGAVREPYAQAIRLLNASGQPVLAVDIPSGLCADTGRVLGVAVRAELTVTFIGLKLGLFCLDGPDHCGALAFADLQADPRLLATGVPAAQRLTGAGLPALAPRPRNGHKGLFGHVLVVGGDSGFGGAALLAAESCLRSGAGLVSLATRGEYVAALLARRPEVMARGVRSANEIQDLAAAADVLVLGPGIGQGAWARSLLSGLGALDKPQVWDADALNLLAAGQLTAPAGNWLVTPHPGEAARLLGTTTAAVQADRPAAALALARQLNALVVLKGLGSLVATPSGELYLCDRGHPAMAGAGLGDVLAGLLGALLAQGLTMTAAAQLGVWLHACAGERLGRAGRGLVAADLMTSIRDLLEEHSPCLK</sequence>
<keyword evidence="4 6" id="KW-0456">Lyase</keyword>
<feature type="binding site" evidence="4">
    <location>
        <position position="323"/>
    </location>
    <ligand>
        <name>(6S)-NADPHX</name>
        <dbReference type="ChEBI" id="CHEBI:64076"/>
    </ligand>
</feature>
<gene>
    <name evidence="5" type="primary">nnrE</name>
    <name evidence="4" type="synonym">nnrD</name>
    <name evidence="9" type="ORF">KRX52_12710</name>
</gene>
<proteinExistence type="inferred from homology"/>
<name>A0ABS6MZ32_9GAMM</name>
<dbReference type="EMBL" id="JAHRGL010000030">
    <property type="protein sequence ID" value="MBV2133654.1"/>
    <property type="molecule type" value="Genomic_DNA"/>
</dbReference>
<dbReference type="PROSITE" id="PS51383">
    <property type="entry name" value="YJEF_C_3"/>
    <property type="match status" value="1"/>
</dbReference>
<dbReference type="HAMAP" id="MF_01965">
    <property type="entry name" value="NADHX_dehydratase"/>
    <property type="match status" value="1"/>
</dbReference>
<dbReference type="CDD" id="cd01171">
    <property type="entry name" value="YXKO-related"/>
    <property type="match status" value="1"/>
</dbReference>
<dbReference type="HAMAP" id="MF_01966">
    <property type="entry name" value="NADHX_epimerase"/>
    <property type="match status" value="1"/>
</dbReference>
<accession>A0ABS6MZ32</accession>
<feature type="binding site" evidence="5">
    <location>
        <position position="128"/>
    </location>
    <ligand>
        <name>K(+)</name>
        <dbReference type="ChEBI" id="CHEBI:29103"/>
    </ligand>
</feature>
<feature type="binding site" evidence="4">
    <location>
        <position position="437"/>
    </location>
    <ligand>
        <name>AMP</name>
        <dbReference type="ChEBI" id="CHEBI:456215"/>
    </ligand>
</feature>
<comment type="function">
    <text evidence="4">Catalyzes the dehydration of the S-form of NAD(P)HX at the expense of ADP, which is converted to AMP. Together with NAD(P)HX epimerase, which catalyzes the epimerization of the S- and R-forms, the enzyme allows the repair of both epimers of NAD(P)HX, a damaged form of NAD(P)H that is a result of enzymatic or heat-dependent hydration.</text>
</comment>
<feature type="binding site" evidence="5">
    <location>
        <position position="143"/>
    </location>
    <ligand>
        <name>(6S)-NADPHX</name>
        <dbReference type="ChEBI" id="CHEBI:64076"/>
    </ligand>
</feature>
<dbReference type="Proteomes" id="UP000813068">
    <property type="component" value="Unassembled WGS sequence"/>
</dbReference>
<dbReference type="Pfam" id="PF03853">
    <property type="entry name" value="YjeF_N"/>
    <property type="match status" value="1"/>
</dbReference>
<feature type="binding site" evidence="5">
    <location>
        <position position="161"/>
    </location>
    <ligand>
        <name>(6S)-NADPHX</name>
        <dbReference type="ChEBI" id="CHEBI:64076"/>
    </ligand>
</feature>
<organism evidence="9 10">
    <name type="scientific">Geopseudomonas aromaticivorans</name>
    <dbReference type="NCBI Taxonomy" id="2849492"/>
    <lineage>
        <taxon>Bacteria</taxon>
        <taxon>Pseudomonadati</taxon>
        <taxon>Pseudomonadota</taxon>
        <taxon>Gammaproteobacteria</taxon>
        <taxon>Pseudomonadales</taxon>
        <taxon>Pseudomonadaceae</taxon>
        <taxon>Geopseudomonas</taxon>
    </lineage>
</organism>
<comment type="caution">
    <text evidence="5">Lacks conserved residue(s) required for the propagation of feature annotation.</text>
</comment>
<keyword evidence="1 4" id="KW-0547">Nucleotide-binding</keyword>
<feature type="binding site" evidence="4">
    <location>
        <position position="262"/>
    </location>
    <ligand>
        <name>(6S)-NADPHX</name>
        <dbReference type="ChEBI" id="CHEBI:64076"/>
    </ligand>
</feature>
<keyword evidence="10" id="KW-1185">Reference proteome</keyword>
<comment type="cofactor">
    <cofactor evidence="5 6">
        <name>K(+)</name>
        <dbReference type="ChEBI" id="CHEBI:29103"/>
    </cofactor>
    <text evidence="5 6">Binds 1 potassium ion per subunit.</text>
</comment>
<feature type="domain" description="YjeF C-terminal" evidence="7">
    <location>
        <begin position="227"/>
        <end position="495"/>
    </location>
</feature>
<comment type="cofactor">
    <cofactor evidence="4">
        <name>Mg(2+)</name>
        <dbReference type="ChEBI" id="CHEBI:18420"/>
    </cofactor>
</comment>
<feature type="binding site" evidence="5">
    <location>
        <begin position="132"/>
        <end position="138"/>
    </location>
    <ligand>
        <name>(6S)-NADPHX</name>
        <dbReference type="ChEBI" id="CHEBI:64076"/>
    </ligand>
</feature>
<comment type="similarity">
    <text evidence="5">Belongs to the NnrE/AIBP family.</text>
</comment>
<comment type="function">
    <text evidence="5">Catalyzes the epimerization of the S- and R-forms of NAD(P)HX, a damaged form of NAD(P)H that is a result of enzymatic or heat-dependent hydration. This is a prerequisite for the S-specific NAD(P)H-hydrate dehydratase to allow the repair of both epimers of NAD(P)HX.</text>
</comment>
<keyword evidence="2 4" id="KW-0067">ATP-binding</keyword>
<feature type="domain" description="YjeF N-terminal" evidence="8">
    <location>
        <begin position="18"/>
        <end position="218"/>
    </location>
</feature>
<dbReference type="NCBIfam" id="TIGR00197">
    <property type="entry name" value="yjeF_nterm"/>
    <property type="match status" value="1"/>
</dbReference>
<dbReference type="NCBIfam" id="TIGR00196">
    <property type="entry name" value="yjeF_cterm"/>
    <property type="match status" value="1"/>
</dbReference>
<dbReference type="PIRSF" id="PIRSF017184">
    <property type="entry name" value="Nnr"/>
    <property type="match status" value="1"/>
</dbReference>
<keyword evidence="5 6" id="KW-0479">Metal-binding</keyword>
<comment type="catalytic activity">
    <reaction evidence="4 6">
        <text>(6S)-NADPHX + ADP = AMP + phosphate + NADPH + H(+)</text>
        <dbReference type="Rhea" id="RHEA:32235"/>
        <dbReference type="ChEBI" id="CHEBI:15378"/>
        <dbReference type="ChEBI" id="CHEBI:43474"/>
        <dbReference type="ChEBI" id="CHEBI:57783"/>
        <dbReference type="ChEBI" id="CHEBI:64076"/>
        <dbReference type="ChEBI" id="CHEBI:456215"/>
        <dbReference type="ChEBI" id="CHEBI:456216"/>
        <dbReference type="EC" id="4.2.1.136"/>
    </reaction>
</comment>
<evidence type="ECO:0000256" key="3">
    <source>
        <dbReference type="ARBA" id="ARBA00023268"/>
    </source>
</evidence>
<evidence type="ECO:0000256" key="6">
    <source>
        <dbReference type="PIRNR" id="PIRNR017184"/>
    </source>
</evidence>
<comment type="function">
    <text evidence="6">Bifunctional enzyme that catalyzes the epimerization of the S- and R-forms of NAD(P)HX and the dehydration of the S-form of NAD(P)HX at the expense of ADP, which is converted to AMP. This allows the repair of both epimers of NAD(P)HX, a damaged form of NAD(P)H that is a result of enzymatic or heat-dependent hydration.</text>
</comment>
<evidence type="ECO:0000256" key="5">
    <source>
        <dbReference type="HAMAP-Rule" id="MF_01966"/>
    </source>
</evidence>
<dbReference type="PANTHER" id="PTHR12592:SF0">
    <property type="entry name" value="ATP-DEPENDENT (S)-NAD(P)H-HYDRATE DEHYDRATASE"/>
    <property type="match status" value="1"/>
</dbReference>
<dbReference type="InterPro" id="IPR017953">
    <property type="entry name" value="Carbohydrate_kinase_pred_CS"/>
</dbReference>
<dbReference type="InterPro" id="IPR030677">
    <property type="entry name" value="Nnr"/>
</dbReference>
<dbReference type="EC" id="4.2.1.136" evidence="6"/>
<keyword evidence="5 6" id="KW-0413">Isomerase</keyword>
<dbReference type="PROSITE" id="PS01050">
    <property type="entry name" value="YJEF_C_2"/>
    <property type="match status" value="1"/>
</dbReference>
<dbReference type="InterPro" id="IPR004443">
    <property type="entry name" value="YjeF_N_dom"/>
</dbReference>
<feature type="binding site" evidence="4">
    <location>
        <begin position="408"/>
        <end position="412"/>
    </location>
    <ligand>
        <name>AMP</name>
        <dbReference type="ChEBI" id="CHEBI:456215"/>
    </ligand>
</feature>
<feature type="binding site" evidence="5">
    <location>
        <position position="164"/>
    </location>
    <ligand>
        <name>K(+)</name>
        <dbReference type="ChEBI" id="CHEBI:29103"/>
    </ligand>
</feature>
<evidence type="ECO:0000256" key="1">
    <source>
        <dbReference type="ARBA" id="ARBA00022741"/>
    </source>
</evidence>
<evidence type="ECO:0000313" key="10">
    <source>
        <dbReference type="Proteomes" id="UP000813068"/>
    </source>
</evidence>
<dbReference type="PANTHER" id="PTHR12592">
    <property type="entry name" value="ATP-DEPENDENT (S)-NAD(P)H-HYDRATE DEHYDRATASE FAMILY MEMBER"/>
    <property type="match status" value="1"/>
</dbReference>
<comment type="catalytic activity">
    <reaction evidence="5 6">
        <text>(6R)-NADHX = (6S)-NADHX</text>
        <dbReference type="Rhea" id="RHEA:32215"/>
        <dbReference type="ChEBI" id="CHEBI:64074"/>
        <dbReference type="ChEBI" id="CHEBI:64075"/>
        <dbReference type="EC" id="5.1.99.6"/>
    </reaction>
</comment>
<evidence type="ECO:0000259" key="8">
    <source>
        <dbReference type="PROSITE" id="PS51385"/>
    </source>
</evidence>
<evidence type="ECO:0000256" key="4">
    <source>
        <dbReference type="HAMAP-Rule" id="MF_01965"/>
    </source>
</evidence>
<dbReference type="Pfam" id="PF01256">
    <property type="entry name" value="Carb_kinase"/>
    <property type="match status" value="1"/>
</dbReference>
<reference evidence="9 10" key="1">
    <citation type="submission" date="2021-06" db="EMBL/GenBank/DDBJ databases">
        <title>Differences between aerobic and microaerobic xylene degrading microbial communities.</title>
        <authorList>
            <person name="Banerjee S."/>
            <person name="Tancsics A."/>
        </authorList>
    </citation>
    <scope>NUCLEOTIDE SEQUENCE [LARGE SCALE GENOMIC DNA]</scope>
    <source>
        <strain evidence="9 10">MAP12</strain>
    </source>
</reference>
<comment type="similarity">
    <text evidence="4">Belongs to the NnrD/CARKD family.</text>
</comment>
<comment type="similarity">
    <text evidence="6">In the C-terminal section; belongs to the NnrD/CARKD family.</text>
</comment>
<comment type="subunit">
    <text evidence="4">Homotetramer.</text>
</comment>
<dbReference type="RefSeq" id="WP_217682095.1">
    <property type="nucleotide sequence ID" value="NZ_JAHRGL010000030.1"/>
</dbReference>
<comment type="similarity">
    <text evidence="6">In the N-terminal section; belongs to the NnrE/AIBP family.</text>
</comment>
<dbReference type="EC" id="5.1.99.6" evidence="6"/>
<feature type="binding site" evidence="5">
    <location>
        <position position="66"/>
    </location>
    <ligand>
        <name>K(+)</name>
        <dbReference type="ChEBI" id="CHEBI:29103"/>
    </ligand>
</feature>
<dbReference type="InterPro" id="IPR000631">
    <property type="entry name" value="CARKD"/>
</dbReference>
<evidence type="ECO:0000313" key="9">
    <source>
        <dbReference type="EMBL" id="MBV2133654.1"/>
    </source>
</evidence>
<feature type="binding site" evidence="4">
    <location>
        <position position="371"/>
    </location>
    <ligand>
        <name>(6S)-NADPHX</name>
        <dbReference type="ChEBI" id="CHEBI:64076"/>
    </ligand>
</feature>
<keyword evidence="4 6" id="KW-0521">NADP</keyword>
<comment type="catalytic activity">
    <reaction evidence="5 6">
        <text>(6R)-NADPHX = (6S)-NADPHX</text>
        <dbReference type="Rhea" id="RHEA:32227"/>
        <dbReference type="ChEBI" id="CHEBI:64076"/>
        <dbReference type="ChEBI" id="CHEBI:64077"/>
        <dbReference type="EC" id="5.1.99.6"/>
    </reaction>
</comment>
<comment type="catalytic activity">
    <reaction evidence="4 6">
        <text>(6S)-NADHX + ADP = AMP + phosphate + NADH + H(+)</text>
        <dbReference type="Rhea" id="RHEA:32223"/>
        <dbReference type="ChEBI" id="CHEBI:15378"/>
        <dbReference type="ChEBI" id="CHEBI:43474"/>
        <dbReference type="ChEBI" id="CHEBI:57945"/>
        <dbReference type="ChEBI" id="CHEBI:64074"/>
        <dbReference type="ChEBI" id="CHEBI:456215"/>
        <dbReference type="ChEBI" id="CHEBI:456216"/>
        <dbReference type="EC" id="4.2.1.136"/>
    </reaction>
</comment>